<sequence>SIINTTKELSLGSSYNLSKEDDKMVNSYLDLIYGLLISDNNLENIEDNSDDSSSTSDNDNILTAGN</sequence>
<organism evidence="1 2">
    <name type="scientific">Racocetra persica</name>
    <dbReference type="NCBI Taxonomy" id="160502"/>
    <lineage>
        <taxon>Eukaryota</taxon>
        <taxon>Fungi</taxon>
        <taxon>Fungi incertae sedis</taxon>
        <taxon>Mucoromycota</taxon>
        <taxon>Glomeromycotina</taxon>
        <taxon>Glomeromycetes</taxon>
        <taxon>Diversisporales</taxon>
        <taxon>Gigasporaceae</taxon>
        <taxon>Racocetra</taxon>
    </lineage>
</organism>
<evidence type="ECO:0000313" key="2">
    <source>
        <dbReference type="Proteomes" id="UP000789920"/>
    </source>
</evidence>
<gene>
    <name evidence="1" type="ORF">RPERSI_LOCUS15346</name>
</gene>
<feature type="non-terminal residue" evidence="1">
    <location>
        <position position="1"/>
    </location>
</feature>
<comment type="caution">
    <text evidence="1">The sequence shown here is derived from an EMBL/GenBank/DDBJ whole genome shotgun (WGS) entry which is preliminary data.</text>
</comment>
<accession>A0ACA9QQW7</accession>
<evidence type="ECO:0000313" key="1">
    <source>
        <dbReference type="EMBL" id="CAG8762099.1"/>
    </source>
</evidence>
<name>A0ACA9QQW7_9GLOM</name>
<dbReference type="Proteomes" id="UP000789920">
    <property type="component" value="Unassembled WGS sequence"/>
</dbReference>
<dbReference type="EMBL" id="CAJVQC010036780">
    <property type="protein sequence ID" value="CAG8762099.1"/>
    <property type="molecule type" value="Genomic_DNA"/>
</dbReference>
<protein>
    <submittedName>
        <fullName evidence="1">25780_t:CDS:1</fullName>
    </submittedName>
</protein>
<keyword evidence="2" id="KW-1185">Reference proteome</keyword>
<proteinExistence type="predicted"/>
<reference evidence="1" key="1">
    <citation type="submission" date="2021-06" db="EMBL/GenBank/DDBJ databases">
        <authorList>
            <person name="Kallberg Y."/>
            <person name="Tangrot J."/>
            <person name="Rosling A."/>
        </authorList>
    </citation>
    <scope>NUCLEOTIDE SEQUENCE</scope>
    <source>
        <strain evidence="1">MA461A</strain>
    </source>
</reference>